<keyword evidence="4 14" id="KW-0597">Phosphoprotein</keyword>
<dbReference type="InterPro" id="IPR001867">
    <property type="entry name" value="OmpR/PhoB-type_DNA-bd"/>
</dbReference>
<keyword evidence="7" id="KW-0843">Virulence</keyword>
<evidence type="ECO:0000313" key="18">
    <source>
        <dbReference type="EMBL" id="SHO42984.1"/>
    </source>
</evidence>
<keyword evidence="8 15" id="KW-0238">DNA-binding</keyword>
<feature type="domain" description="OmpR/PhoB-type" evidence="17">
    <location>
        <begin position="125"/>
        <end position="222"/>
    </location>
</feature>
<evidence type="ECO:0000256" key="7">
    <source>
        <dbReference type="ARBA" id="ARBA00023026"/>
    </source>
</evidence>
<feature type="domain" description="Response regulatory" evidence="16">
    <location>
        <begin position="3"/>
        <end position="117"/>
    </location>
</feature>
<dbReference type="GO" id="GO:0000156">
    <property type="term" value="F:phosphorelay response regulator activity"/>
    <property type="evidence" value="ECO:0007669"/>
    <property type="project" value="TreeGrafter"/>
</dbReference>
<dbReference type="AlphaFoldDB" id="A0A1M7XW72"/>
<dbReference type="Gene3D" id="3.40.50.2300">
    <property type="match status" value="1"/>
</dbReference>
<dbReference type="GO" id="GO:0006355">
    <property type="term" value="P:regulation of DNA-templated transcription"/>
    <property type="evidence" value="ECO:0007669"/>
    <property type="project" value="InterPro"/>
</dbReference>
<evidence type="ECO:0000256" key="10">
    <source>
        <dbReference type="ARBA" id="ARBA00023163"/>
    </source>
</evidence>
<dbReference type="RefSeq" id="WP_073586815.1">
    <property type="nucleotide sequence ID" value="NZ_FRFD01000003.1"/>
</dbReference>
<dbReference type="InterPro" id="IPR001789">
    <property type="entry name" value="Sig_transdc_resp-reg_receiver"/>
</dbReference>
<keyword evidence="3" id="KW-0963">Cytoplasm</keyword>
<proteinExistence type="predicted"/>
<dbReference type="STRING" id="1121345.SAMN02745217_00047"/>
<dbReference type="EMBL" id="FRFD01000003">
    <property type="protein sequence ID" value="SHO42984.1"/>
    <property type="molecule type" value="Genomic_DNA"/>
</dbReference>
<dbReference type="InterPro" id="IPR036388">
    <property type="entry name" value="WH-like_DNA-bd_sf"/>
</dbReference>
<evidence type="ECO:0000256" key="2">
    <source>
        <dbReference type="ARBA" id="ARBA00018672"/>
    </source>
</evidence>
<comment type="function">
    <text evidence="11">May play the central regulatory role in sporulation. It may be an element of the effector pathway responsible for the activation of sporulation genes in response to nutritional stress. Spo0A may act in concert with spo0H (a sigma factor) to control the expression of some genes that are critical to the sporulation process.</text>
</comment>
<dbReference type="SUPFAM" id="SSF52172">
    <property type="entry name" value="CheY-like"/>
    <property type="match status" value="1"/>
</dbReference>
<dbReference type="CDD" id="cd00383">
    <property type="entry name" value="trans_reg_C"/>
    <property type="match status" value="1"/>
</dbReference>
<gene>
    <name evidence="18" type="ORF">SAMN02745217_00047</name>
</gene>
<evidence type="ECO:0000256" key="12">
    <source>
        <dbReference type="ARBA" id="ARBA00037471"/>
    </source>
</evidence>
<evidence type="ECO:0000256" key="11">
    <source>
        <dbReference type="ARBA" id="ARBA00024867"/>
    </source>
</evidence>
<dbReference type="GO" id="GO:0032993">
    <property type="term" value="C:protein-DNA complex"/>
    <property type="evidence" value="ECO:0007669"/>
    <property type="project" value="TreeGrafter"/>
</dbReference>
<dbReference type="Gene3D" id="1.10.10.10">
    <property type="entry name" value="Winged helix-like DNA-binding domain superfamily/Winged helix DNA-binding domain"/>
    <property type="match status" value="1"/>
</dbReference>
<evidence type="ECO:0000313" key="19">
    <source>
        <dbReference type="Proteomes" id="UP000184612"/>
    </source>
</evidence>
<dbReference type="PANTHER" id="PTHR48111">
    <property type="entry name" value="REGULATOR OF RPOS"/>
    <property type="match status" value="1"/>
</dbReference>
<keyword evidence="10" id="KW-0804">Transcription</keyword>
<evidence type="ECO:0000256" key="13">
    <source>
        <dbReference type="ARBA" id="ARBA00039976"/>
    </source>
</evidence>
<dbReference type="GO" id="GO:0005829">
    <property type="term" value="C:cytosol"/>
    <property type="evidence" value="ECO:0007669"/>
    <property type="project" value="TreeGrafter"/>
</dbReference>
<dbReference type="PROSITE" id="PS50110">
    <property type="entry name" value="RESPONSE_REGULATORY"/>
    <property type="match status" value="1"/>
</dbReference>
<feature type="modified residue" description="4-aspartylphosphate" evidence="14">
    <location>
        <position position="52"/>
    </location>
</feature>
<dbReference type="SMART" id="SM00862">
    <property type="entry name" value="Trans_reg_C"/>
    <property type="match status" value="1"/>
</dbReference>
<organism evidence="18 19">
    <name type="scientific">Anaerocolumna xylanovorans DSM 12503</name>
    <dbReference type="NCBI Taxonomy" id="1121345"/>
    <lineage>
        <taxon>Bacteria</taxon>
        <taxon>Bacillati</taxon>
        <taxon>Bacillota</taxon>
        <taxon>Clostridia</taxon>
        <taxon>Lachnospirales</taxon>
        <taxon>Lachnospiraceae</taxon>
        <taxon>Anaerocolumna</taxon>
    </lineage>
</organism>
<keyword evidence="6" id="KW-0805">Transcription regulation</keyword>
<evidence type="ECO:0000256" key="3">
    <source>
        <dbReference type="ARBA" id="ARBA00022490"/>
    </source>
</evidence>
<feature type="DNA-binding region" description="OmpR/PhoB-type" evidence="15">
    <location>
        <begin position="125"/>
        <end position="222"/>
    </location>
</feature>
<evidence type="ECO:0000259" key="17">
    <source>
        <dbReference type="PROSITE" id="PS51755"/>
    </source>
</evidence>
<dbReference type="InterPro" id="IPR011006">
    <property type="entry name" value="CheY-like_superfamily"/>
</dbReference>
<protein>
    <recommendedName>
        <fullName evidence="13">Heme response regulator HssR</fullName>
    </recommendedName>
    <alternativeName>
        <fullName evidence="2">Stage 0 sporulation protein A homolog</fullName>
    </alternativeName>
</protein>
<dbReference type="Pfam" id="PF00072">
    <property type="entry name" value="Response_reg"/>
    <property type="match status" value="1"/>
</dbReference>
<dbReference type="Pfam" id="PF00486">
    <property type="entry name" value="Trans_reg_C"/>
    <property type="match status" value="1"/>
</dbReference>
<keyword evidence="19" id="KW-1185">Reference proteome</keyword>
<dbReference type="PANTHER" id="PTHR48111:SF49">
    <property type="entry name" value="HEME RESPONSE REGULATOR HSSR"/>
    <property type="match status" value="1"/>
</dbReference>
<dbReference type="GO" id="GO:0000976">
    <property type="term" value="F:transcription cis-regulatory region binding"/>
    <property type="evidence" value="ECO:0007669"/>
    <property type="project" value="TreeGrafter"/>
</dbReference>
<evidence type="ECO:0000256" key="6">
    <source>
        <dbReference type="ARBA" id="ARBA00023015"/>
    </source>
</evidence>
<keyword evidence="9" id="KW-0010">Activator</keyword>
<evidence type="ECO:0000259" key="16">
    <source>
        <dbReference type="PROSITE" id="PS50110"/>
    </source>
</evidence>
<evidence type="ECO:0000256" key="5">
    <source>
        <dbReference type="ARBA" id="ARBA00023012"/>
    </source>
</evidence>
<dbReference type="Proteomes" id="UP000184612">
    <property type="component" value="Unassembled WGS sequence"/>
</dbReference>
<dbReference type="SMART" id="SM00448">
    <property type="entry name" value="REC"/>
    <property type="match status" value="1"/>
</dbReference>
<comment type="subcellular location">
    <subcellularLocation>
        <location evidence="1">Cytoplasm</location>
    </subcellularLocation>
</comment>
<name>A0A1M7XW72_9FIRM</name>
<evidence type="ECO:0000256" key="8">
    <source>
        <dbReference type="ARBA" id="ARBA00023125"/>
    </source>
</evidence>
<evidence type="ECO:0000256" key="14">
    <source>
        <dbReference type="PROSITE-ProRule" id="PRU00169"/>
    </source>
</evidence>
<dbReference type="OrthoDB" id="9790442at2"/>
<reference evidence="18 19" key="1">
    <citation type="submission" date="2016-12" db="EMBL/GenBank/DDBJ databases">
        <authorList>
            <person name="Song W.-J."/>
            <person name="Kurnit D.M."/>
        </authorList>
    </citation>
    <scope>NUCLEOTIDE SEQUENCE [LARGE SCALE GENOMIC DNA]</scope>
    <source>
        <strain evidence="18 19">DSM 12503</strain>
    </source>
</reference>
<dbReference type="PROSITE" id="PS51755">
    <property type="entry name" value="OMPR_PHOB"/>
    <property type="match status" value="1"/>
</dbReference>
<evidence type="ECO:0000256" key="1">
    <source>
        <dbReference type="ARBA" id="ARBA00004496"/>
    </source>
</evidence>
<evidence type="ECO:0000256" key="4">
    <source>
        <dbReference type="ARBA" id="ARBA00022553"/>
    </source>
</evidence>
<dbReference type="FunFam" id="3.40.50.2300:FF:000001">
    <property type="entry name" value="DNA-binding response regulator PhoB"/>
    <property type="match status" value="1"/>
</dbReference>
<evidence type="ECO:0000256" key="9">
    <source>
        <dbReference type="ARBA" id="ARBA00023159"/>
    </source>
</evidence>
<dbReference type="InterPro" id="IPR039420">
    <property type="entry name" value="WalR-like"/>
</dbReference>
<comment type="function">
    <text evidence="12">Member of the two-component regulatory system HssS/HssR involved in intracellular heme homeostasis and tempering of staphylococcal virulence. Phosphorylated HssR binds to a direct repeat sequence within hrtAB promoter and activates the expression of hrtAB, an efflux pump, in response to extracellular heme, hemin, hemoglobin or blood.</text>
</comment>
<evidence type="ECO:0000256" key="15">
    <source>
        <dbReference type="PROSITE-ProRule" id="PRU01091"/>
    </source>
</evidence>
<accession>A0A1M7XW72</accession>
<keyword evidence="5" id="KW-0902">Two-component regulatory system</keyword>
<sequence length="222" mass="26058">MFSILVVEDDETLNKMICAKLKQENFKTFPAFDGEEALQVMDKEYIDLIICDIMMPKMNGYELTKALRFASYQLPILMITAKDQLEDMENGFKAGTDDYMIKPIRMKEMVLRVNALLRRAQIAVDKKIVIGNTVLDYNALTVRIKEEYFEMPPKEFYLLFKLLSNPNKIFTRLELMDEIWGMDSEADERAVDSHIKKLRRKFENYPDFEIITVRGLGYKAKY</sequence>